<dbReference type="EMBL" id="JBITLV010000001">
    <property type="protein sequence ID" value="MFI7586543.1"/>
    <property type="molecule type" value="Genomic_DNA"/>
</dbReference>
<reference evidence="3 4" key="1">
    <citation type="submission" date="2024-10" db="EMBL/GenBank/DDBJ databases">
        <title>The Natural Products Discovery Center: Release of the First 8490 Sequenced Strains for Exploring Actinobacteria Biosynthetic Diversity.</title>
        <authorList>
            <person name="Kalkreuter E."/>
            <person name="Kautsar S.A."/>
            <person name="Yang D."/>
            <person name="Bader C.D."/>
            <person name="Teijaro C.N."/>
            <person name="Fluegel L."/>
            <person name="Davis C.M."/>
            <person name="Simpson J.R."/>
            <person name="Lauterbach L."/>
            <person name="Steele A.D."/>
            <person name="Gui C."/>
            <person name="Meng S."/>
            <person name="Li G."/>
            <person name="Viehrig K."/>
            <person name="Ye F."/>
            <person name="Su P."/>
            <person name="Kiefer A.F."/>
            <person name="Nichols A."/>
            <person name="Cepeda A.J."/>
            <person name="Yan W."/>
            <person name="Fan B."/>
            <person name="Jiang Y."/>
            <person name="Adhikari A."/>
            <person name="Zheng C.-J."/>
            <person name="Schuster L."/>
            <person name="Cowan T.M."/>
            <person name="Smanski M.J."/>
            <person name="Chevrette M.G."/>
            <person name="De Carvalho L.P.S."/>
            <person name="Shen B."/>
        </authorList>
    </citation>
    <scope>NUCLEOTIDE SEQUENCE [LARGE SCALE GENOMIC DNA]</scope>
    <source>
        <strain evidence="3 4">NPDC049639</strain>
    </source>
</reference>
<dbReference type="Pfam" id="PF09339">
    <property type="entry name" value="HTH_IclR"/>
    <property type="match status" value="1"/>
</dbReference>
<sequence>MAESTVAPGTALRPALGTVPGTGLGEVLTLFRTGEELTRSEVMDRTGLSRSTVNGRLDALLSAGLLVQSAEGAPTRGRPAGRFAFHSERGVLLVADMGATAVRVGLCDLRGDVQAQTSVPIEITDGPQVLLGTVTDLIDGLLEDAGRPASDVLGIGLSVPGPVDFARGQVVSPPIMPGWDGFDIAGWFAGRGFRSPVVVDKDVNAMALGEQRTRHPDVTHLLMLKLGTGVGASVVAEGKVYRGADGAAGDVGHSQLTAAGDAEPPLCRCGNVGCLEAYVGGWALLRDLQAAGKPVRTVDEVVELVLAGDPAGVQLVRQAGRTLGAAIADAVSLFNPRIVVIGGQLARLETLLFAGIREMVYKRSLPLATRQLRIERSELDTGAGLVGLALLLSESIFAPDRVQAMVGRS</sequence>
<dbReference type="InterPro" id="IPR043129">
    <property type="entry name" value="ATPase_NBD"/>
</dbReference>
<name>A0ABW8AJJ3_9ACTN</name>
<evidence type="ECO:0000313" key="3">
    <source>
        <dbReference type="EMBL" id="MFI7586543.1"/>
    </source>
</evidence>
<dbReference type="Gene3D" id="3.30.420.40">
    <property type="match status" value="2"/>
</dbReference>
<evidence type="ECO:0000313" key="4">
    <source>
        <dbReference type="Proteomes" id="UP001612915"/>
    </source>
</evidence>
<dbReference type="SUPFAM" id="SSF46785">
    <property type="entry name" value="Winged helix' DNA-binding domain"/>
    <property type="match status" value="1"/>
</dbReference>
<comment type="similarity">
    <text evidence="1">Belongs to the ROK (NagC/XylR) family.</text>
</comment>
<comment type="caution">
    <text evidence="3">The sequence shown here is derived from an EMBL/GenBank/DDBJ whole genome shotgun (WGS) entry which is preliminary data.</text>
</comment>
<keyword evidence="4" id="KW-1185">Reference proteome</keyword>
<dbReference type="InterPro" id="IPR036390">
    <property type="entry name" value="WH_DNA-bd_sf"/>
</dbReference>
<evidence type="ECO:0000259" key="2">
    <source>
        <dbReference type="Pfam" id="PF09339"/>
    </source>
</evidence>
<dbReference type="PANTHER" id="PTHR18964:SF173">
    <property type="entry name" value="GLUCOKINASE"/>
    <property type="match status" value="1"/>
</dbReference>
<feature type="domain" description="HTH iclR-type" evidence="2">
    <location>
        <begin position="26"/>
        <end position="68"/>
    </location>
</feature>
<dbReference type="InterPro" id="IPR005471">
    <property type="entry name" value="Tscrpt_reg_IclR_N"/>
</dbReference>
<dbReference type="Gene3D" id="1.10.10.10">
    <property type="entry name" value="Winged helix-like DNA-binding domain superfamily/Winged helix DNA-binding domain"/>
    <property type="match status" value="1"/>
</dbReference>
<dbReference type="InterPro" id="IPR036388">
    <property type="entry name" value="WH-like_DNA-bd_sf"/>
</dbReference>
<organism evidence="3 4">
    <name type="scientific">Spongisporangium articulatum</name>
    <dbReference type="NCBI Taxonomy" id="3362603"/>
    <lineage>
        <taxon>Bacteria</taxon>
        <taxon>Bacillati</taxon>
        <taxon>Actinomycetota</taxon>
        <taxon>Actinomycetes</taxon>
        <taxon>Kineosporiales</taxon>
        <taxon>Kineosporiaceae</taxon>
        <taxon>Spongisporangium</taxon>
    </lineage>
</organism>
<dbReference type="Proteomes" id="UP001612915">
    <property type="component" value="Unassembled WGS sequence"/>
</dbReference>
<proteinExistence type="inferred from homology"/>
<evidence type="ECO:0000256" key="1">
    <source>
        <dbReference type="ARBA" id="ARBA00006479"/>
    </source>
</evidence>
<accession>A0ABW8AJJ3</accession>
<dbReference type="SUPFAM" id="SSF53067">
    <property type="entry name" value="Actin-like ATPase domain"/>
    <property type="match status" value="1"/>
</dbReference>
<dbReference type="InterPro" id="IPR000600">
    <property type="entry name" value="ROK"/>
</dbReference>
<gene>
    <name evidence="3" type="ORF">ACIB24_05655</name>
</gene>
<dbReference type="RefSeq" id="WP_398276368.1">
    <property type="nucleotide sequence ID" value="NZ_JBITLV010000001.1"/>
</dbReference>
<dbReference type="PANTHER" id="PTHR18964">
    <property type="entry name" value="ROK (REPRESSOR, ORF, KINASE) FAMILY"/>
    <property type="match status" value="1"/>
</dbReference>
<protein>
    <submittedName>
        <fullName evidence="3">ROK family protein</fullName>
    </submittedName>
</protein>
<dbReference type="Pfam" id="PF00480">
    <property type="entry name" value="ROK"/>
    <property type="match status" value="1"/>
</dbReference>